<feature type="compositionally biased region" description="Basic and acidic residues" evidence="1">
    <location>
        <begin position="107"/>
        <end position="133"/>
    </location>
</feature>
<proteinExistence type="predicted"/>
<dbReference type="EMBL" id="SZYD01000014">
    <property type="protein sequence ID" value="KAD4178894.1"/>
    <property type="molecule type" value="Genomic_DNA"/>
</dbReference>
<dbReference type="Proteomes" id="UP000326396">
    <property type="component" value="Linkage Group LG4"/>
</dbReference>
<dbReference type="AlphaFoldDB" id="A0A5N6MYC4"/>
<keyword evidence="3" id="KW-1185">Reference proteome</keyword>
<accession>A0A5N6MYC4</accession>
<feature type="compositionally biased region" description="Basic and acidic residues" evidence="1">
    <location>
        <begin position="179"/>
        <end position="189"/>
    </location>
</feature>
<reference evidence="2 3" key="1">
    <citation type="submission" date="2019-05" db="EMBL/GenBank/DDBJ databases">
        <title>Mikania micrantha, genome provides insights into the molecular mechanism of rapid growth.</title>
        <authorList>
            <person name="Liu B."/>
        </authorList>
    </citation>
    <scope>NUCLEOTIDE SEQUENCE [LARGE SCALE GENOMIC DNA]</scope>
    <source>
        <strain evidence="2">NLD-2019</strain>
        <tissue evidence="2">Leaf</tissue>
    </source>
</reference>
<organism evidence="2 3">
    <name type="scientific">Mikania micrantha</name>
    <name type="common">bitter vine</name>
    <dbReference type="NCBI Taxonomy" id="192012"/>
    <lineage>
        <taxon>Eukaryota</taxon>
        <taxon>Viridiplantae</taxon>
        <taxon>Streptophyta</taxon>
        <taxon>Embryophyta</taxon>
        <taxon>Tracheophyta</taxon>
        <taxon>Spermatophyta</taxon>
        <taxon>Magnoliopsida</taxon>
        <taxon>eudicotyledons</taxon>
        <taxon>Gunneridae</taxon>
        <taxon>Pentapetalae</taxon>
        <taxon>asterids</taxon>
        <taxon>campanulids</taxon>
        <taxon>Asterales</taxon>
        <taxon>Asteraceae</taxon>
        <taxon>Asteroideae</taxon>
        <taxon>Heliantheae alliance</taxon>
        <taxon>Eupatorieae</taxon>
        <taxon>Mikania</taxon>
    </lineage>
</organism>
<sequence length="221" mass="24244">MAKPLTPVAGTQGAVQKGMQKLRKVKYRMELQKVLGFGYFTSTSMAEVMNMPVDAVDGASSLDRKDTVSGGDNVTGNVDGEDIKSTPNENPDASSPPPPPPSRRHDRVPERGNDDRDIDRPPNRRSDYYEHRNRSPTGPPHRDYKRRAASPNSPPYRDRRGGHSPIRRSPPFPPFKRSRRDDGGYEGRRGSPRGESPTTVVVMVANGGGGGDRLREEKGGG</sequence>
<evidence type="ECO:0000256" key="1">
    <source>
        <dbReference type="SAM" id="MobiDB-lite"/>
    </source>
</evidence>
<gene>
    <name evidence="2" type="ORF">E3N88_27485</name>
</gene>
<protein>
    <submittedName>
        <fullName evidence="2">Uncharacterized protein</fullName>
    </submittedName>
</protein>
<evidence type="ECO:0000313" key="3">
    <source>
        <dbReference type="Proteomes" id="UP000326396"/>
    </source>
</evidence>
<comment type="caution">
    <text evidence="2">The sequence shown here is derived from an EMBL/GenBank/DDBJ whole genome shotgun (WGS) entry which is preliminary data.</text>
</comment>
<evidence type="ECO:0000313" key="2">
    <source>
        <dbReference type="EMBL" id="KAD4178894.1"/>
    </source>
</evidence>
<feature type="region of interest" description="Disordered" evidence="1">
    <location>
        <begin position="60"/>
        <end position="221"/>
    </location>
</feature>
<feature type="compositionally biased region" description="Basic and acidic residues" evidence="1">
    <location>
        <begin position="212"/>
        <end position="221"/>
    </location>
</feature>
<name>A0A5N6MYC4_9ASTR</name>